<dbReference type="AlphaFoldDB" id="A0AAD4CG26"/>
<evidence type="ECO:0000256" key="1">
    <source>
        <dbReference type="SAM" id="MobiDB-lite"/>
    </source>
</evidence>
<reference evidence="3" key="2">
    <citation type="submission" date="2020-02" db="EMBL/GenBank/DDBJ databases">
        <authorList>
            <person name="Gilchrist C.L.M."/>
            <person name="Chooi Y.-H."/>
        </authorList>
    </citation>
    <scope>NUCLEOTIDE SEQUENCE</scope>
    <source>
        <strain evidence="3">MST-FP2251</strain>
    </source>
</reference>
<organism evidence="3 4">
    <name type="scientific">Aspergillus nanangensis</name>
    <dbReference type="NCBI Taxonomy" id="2582783"/>
    <lineage>
        <taxon>Eukaryota</taxon>
        <taxon>Fungi</taxon>
        <taxon>Dikarya</taxon>
        <taxon>Ascomycota</taxon>
        <taxon>Pezizomycotina</taxon>
        <taxon>Eurotiomycetes</taxon>
        <taxon>Eurotiomycetidae</taxon>
        <taxon>Eurotiales</taxon>
        <taxon>Aspergillaceae</taxon>
        <taxon>Aspergillus</taxon>
        <taxon>Aspergillus subgen. Circumdati</taxon>
    </lineage>
</organism>
<dbReference type="EMBL" id="VCAU01000088">
    <property type="protein sequence ID" value="KAF9885830.1"/>
    <property type="molecule type" value="Genomic_DNA"/>
</dbReference>
<sequence length="342" mass="38066">MAPKTPVNRFFSLALFAVLALLCIYKGASHSHHEVRALSKRETPEDVTIHSPNGSHPALDPGEELQKYILAARGEELHILGKRAPAETVDEAVRNGKGLWCQLVDTDVDEALHTSWTDPGDLNEWYSPHPYGNTGDLTDTGRDISTALGALGLPTNTGDRGLTGMIYHQDREFMLDGEEKDATWGYYRASLSPQMGYISAEDNESPWYASGKRYTPPLSKLSDVYYLFWKELSTNKNVKNLKYFFRHHVINTQSKRIALEVAGGAIPEWPGVSYDMSTDQGKAILGTPNGSGVAFFLINHKPELGVRVPTKVTLFKTIGRDANGQPEDWVHFLFYIAVSKKK</sequence>
<evidence type="ECO:0000313" key="3">
    <source>
        <dbReference type="EMBL" id="KAF9885830.1"/>
    </source>
</evidence>
<proteinExistence type="predicted"/>
<keyword evidence="2" id="KW-0732">Signal</keyword>
<feature type="compositionally biased region" description="Basic and acidic residues" evidence="1">
    <location>
        <begin position="36"/>
        <end position="48"/>
    </location>
</feature>
<comment type="caution">
    <text evidence="3">The sequence shown here is derived from an EMBL/GenBank/DDBJ whole genome shotgun (WGS) entry which is preliminary data.</text>
</comment>
<evidence type="ECO:0000256" key="2">
    <source>
        <dbReference type="SAM" id="SignalP"/>
    </source>
</evidence>
<feature type="region of interest" description="Disordered" evidence="1">
    <location>
        <begin position="36"/>
        <end position="61"/>
    </location>
</feature>
<reference evidence="3" key="1">
    <citation type="journal article" date="2019" name="Beilstein J. Org. Chem.">
        <title>Nanangenines: drimane sesquiterpenoids as the dominant metabolite cohort of a novel Australian fungus, Aspergillus nanangensis.</title>
        <authorList>
            <person name="Lacey H.J."/>
            <person name="Gilchrist C.L.M."/>
            <person name="Crombie A."/>
            <person name="Kalaitzis J.A."/>
            <person name="Vuong D."/>
            <person name="Rutledge P.J."/>
            <person name="Turner P."/>
            <person name="Pitt J.I."/>
            <person name="Lacey E."/>
            <person name="Chooi Y.H."/>
            <person name="Piggott A.M."/>
        </authorList>
    </citation>
    <scope>NUCLEOTIDE SEQUENCE</scope>
    <source>
        <strain evidence="3">MST-FP2251</strain>
    </source>
</reference>
<feature type="chain" id="PRO_5042231594" evidence="2">
    <location>
        <begin position="30"/>
        <end position="342"/>
    </location>
</feature>
<keyword evidence="4" id="KW-1185">Reference proteome</keyword>
<name>A0AAD4CG26_ASPNN</name>
<dbReference type="Proteomes" id="UP001194746">
    <property type="component" value="Unassembled WGS sequence"/>
</dbReference>
<protein>
    <submittedName>
        <fullName evidence="3">Uncharacterized protein</fullName>
    </submittedName>
</protein>
<feature type="signal peptide" evidence="2">
    <location>
        <begin position="1"/>
        <end position="29"/>
    </location>
</feature>
<evidence type="ECO:0000313" key="4">
    <source>
        <dbReference type="Proteomes" id="UP001194746"/>
    </source>
</evidence>
<gene>
    <name evidence="3" type="ORF">FE257_012302</name>
</gene>
<accession>A0AAD4CG26</accession>